<evidence type="ECO:0000256" key="1">
    <source>
        <dbReference type="ARBA" id="ARBA00023172"/>
    </source>
</evidence>
<dbReference type="AlphaFoldDB" id="A0A7Y9WWV1"/>
<keyword evidence="4" id="KW-1185">Reference proteome</keyword>
<dbReference type="Proteomes" id="UP000523545">
    <property type="component" value="Unassembled WGS sequence"/>
</dbReference>
<proteinExistence type="predicted"/>
<accession>A0A7Y9WWV1</accession>
<organism evidence="3 4">
    <name type="scientific">Micromonospora jinlongensis</name>
    <dbReference type="NCBI Taxonomy" id="1287877"/>
    <lineage>
        <taxon>Bacteria</taxon>
        <taxon>Bacillati</taxon>
        <taxon>Actinomycetota</taxon>
        <taxon>Actinomycetes</taxon>
        <taxon>Micromonosporales</taxon>
        <taxon>Micromonosporaceae</taxon>
        <taxon>Micromonospora</taxon>
    </lineage>
</organism>
<dbReference type="GO" id="GO:0003677">
    <property type="term" value="F:DNA binding"/>
    <property type="evidence" value="ECO:0007669"/>
    <property type="project" value="InterPro"/>
</dbReference>
<gene>
    <name evidence="3" type="ORF">HNR22_000052</name>
</gene>
<dbReference type="InterPro" id="IPR002104">
    <property type="entry name" value="Integrase_catalytic"/>
</dbReference>
<protein>
    <recommendedName>
        <fullName evidence="2">Tyr recombinase domain-containing protein</fullName>
    </recommendedName>
</protein>
<reference evidence="3 4" key="1">
    <citation type="submission" date="2020-07" db="EMBL/GenBank/DDBJ databases">
        <title>Sequencing the genomes of 1000 actinobacteria strains.</title>
        <authorList>
            <person name="Klenk H.-P."/>
        </authorList>
    </citation>
    <scope>NUCLEOTIDE SEQUENCE [LARGE SCALE GENOMIC DNA]</scope>
    <source>
        <strain evidence="3 4">DSM 45876</strain>
    </source>
</reference>
<evidence type="ECO:0000259" key="2">
    <source>
        <dbReference type="PROSITE" id="PS51898"/>
    </source>
</evidence>
<dbReference type="Gene3D" id="1.10.443.10">
    <property type="entry name" value="Intergrase catalytic core"/>
    <property type="match status" value="1"/>
</dbReference>
<dbReference type="GO" id="GO:0015074">
    <property type="term" value="P:DNA integration"/>
    <property type="evidence" value="ECO:0007669"/>
    <property type="project" value="InterPro"/>
</dbReference>
<dbReference type="PROSITE" id="PS51898">
    <property type="entry name" value="TYR_RECOMBINASE"/>
    <property type="match status" value="1"/>
</dbReference>
<evidence type="ECO:0000313" key="3">
    <source>
        <dbReference type="EMBL" id="NYH40325.1"/>
    </source>
</evidence>
<dbReference type="SUPFAM" id="SSF56349">
    <property type="entry name" value="DNA breaking-rejoining enzymes"/>
    <property type="match status" value="1"/>
</dbReference>
<name>A0A7Y9WWV1_9ACTN</name>
<dbReference type="InterPro" id="IPR011010">
    <property type="entry name" value="DNA_brk_join_enz"/>
</dbReference>
<dbReference type="EMBL" id="JACCHK010000001">
    <property type="protein sequence ID" value="NYH40325.1"/>
    <property type="molecule type" value="Genomic_DNA"/>
</dbReference>
<feature type="domain" description="Tyr recombinase" evidence="2">
    <location>
        <begin position="21"/>
        <end position="155"/>
    </location>
</feature>
<evidence type="ECO:0000313" key="4">
    <source>
        <dbReference type="Proteomes" id="UP000523545"/>
    </source>
</evidence>
<comment type="caution">
    <text evidence="3">The sequence shown here is derived from an EMBL/GenBank/DDBJ whole genome shotgun (WGS) entry which is preliminary data.</text>
</comment>
<sequence length="155" mass="17794">MEELVAKNVAALVKLPPIRNRKGKSWSSEEARSFLEASRDDDDYLYAAYVLVLVLGLRKGEVLGLTWEHINWDGWQKPCTAHGEKFCEHCRDNHDINEPLLYFAAVQDQKWPPGRIRMASDLRRDGRIRTDHPLTPSSPVVQRHAHARLSRSLEA</sequence>
<dbReference type="GO" id="GO:0006310">
    <property type="term" value="P:DNA recombination"/>
    <property type="evidence" value="ECO:0007669"/>
    <property type="project" value="UniProtKB-KW"/>
</dbReference>
<dbReference type="InterPro" id="IPR013762">
    <property type="entry name" value="Integrase-like_cat_sf"/>
</dbReference>
<keyword evidence="1" id="KW-0233">DNA recombination</keyword>